<protein>
    <recommendedName>
        <fullName evidence="1">non-specific serine/threonine protein kinase</fullName>
        <ecNumber evidence="1">2.7.11.1</ecNumber>
    </recommendedName>
</protein>
<feature type="domain" description="Protein kinase" evidence="10">
    <location>
        <begin position="13"/>
        <end position="273"/>
    </location>
</feature>
<evidence type="ECO:0000259" key="10">
    <source>
        <dbReference type="PROSITE" id="PS50011"/>
    </source>
</evidence>
<reference evidence="12" key="1">
    <citation type="journal article" date="2019" name="Int. J. Syst. Evol. Microbiol.">
        <title>The Global Catalogue of Microorganisms (GCM) 10K type strain sequencing project: providing services to taxonomists for standard genome sequencing and annotation.</title>
        <authorList>
            <consortium name="The Broad Institute Genomics Platform"/>
            <consortium name="The Broad Institute Genome Sequencing Center for Infectious Disease"/>
            <person name="Wu L."/>
            <person name="Ma J."/>
        </authorList>
    </citation>
    <scope>NUCLEOTIDE SEQUENCE [LARGE SCALE GENOMIC DNA]</scope>
    <source>
        <strain evidence="12">JCM 17933</strain>
    </source>
</reference>
<evidence type="ECO:0000313" key="11">
    <source>
        <dbReference type="EMBL" id="GAA4487963.1"/>
    </source>
</evidence>
<evidence type="ECO:0000256" key="1">
    <source>
        <dbReference type="ARBA" id="ARBA00012513"/>
    </source>
</evidence>
<feature type="region of interest" description="Disordered" evidence="8">
    <location>
        <begin position="274"/>
        <end position="341"/>
    </location>
</feature>
<dbReference type="PANTHER" id="PTHR43289">
    <property type="entry name" value="MITOGEN-ACTIVATED PROTEIN KINASE KINASE KINASE 20-RELATED"/>
    <property type="match status" value="1"/>
</dbReference>
<keyword evidence="9" id="KW-0812">Transmembrane</keyword>
<dbReference type="EC" id="2.7.11.1" evidence="1"/>
<organism evidence="11 12">
    <name type="scientific">Actinoallomurus oryzae</name>
    <dbReference type="NCBI Taxonomy" id="502180"/>
    <lineage>
        <taxon>Bacteria</taxon>
        <taxon>Bacillati</taxon>
        <taxon>Actinomycetota</taxon>
        <taxon>Actinomycetes</taxon>
        <taxon>Streptosporangiales</taxon>
        <taxon>Thermomonosporaceae</taxon>
        <taxon>Actinoallomurus</taxon>
    </lineage>
</organism>
<dbReference type="GO" id="GO:0016301">
    <property type="term" value="F:kinase activity"/>
    <property type="evidence" value="ECO:0007669"/>
    <property type="project" value="UniProtKB-KW"/>
</dbReference>
<name>A0ABP8PLS7_9ACTN</name>
<gene>
    <name evidence="11" type="ORF">GCM10023191_016700</name>
</gene>
<sequence>MPFGEGSVLARRYRLLSQVGRGGMGRVWRAHDDLLHREVAVKEVIFPPGLTDSDREVLVERTLREARSAARLSHPGIVTVHDVVEEDDRPWIVMELVRARSLQEVIDDDGRLPAVQVAEIGSQMLAALRVAHAAGVLHRDVKPANVLLDSSADGATRVVITDFGIARVAGDATLTQTGLVLGSPAYIAPERARGEGASPASDLWALGATLYAACEGRSPHDRVEAMAALAAVLHEQAPPPQYAGPLGPVLLGLLVKEPAERMTAEQAAADLARAARGEMPASGEPRRAGPGSTVRVPHPTTPAEPAPGGEHATEHAFGAPAPGPGAVPGPAPVPGPGGKAANGRSKVWLIVVAVVLVVVAVAATAVLLTHRSAGDTTPPPTPTPTATRPTAPTHTPTPTPNPTVPAGYHRSTGPAGSSIAVPAGWTRQVRGSSSVLWKQPSTGAYIQVDAIPWGVEDPVEHWRVFEHEVRAKDTLPGFQEIRLSDRFSARGWAASDLEYTWNTRDHGTMRAIDRGFTANGRQYAILVAAPMGQWARYPAVLDGAFGSFQPGTG</sequence>
<dbReference type="Gene3D" id="1.10.510.10">
    <property type="entry name" value="Transferase(Phosphotransferase) domain 1"/>
    <property type="match status" value="1"/>
</dbReference>
<feature type="region of interest" description="Disordered" evidence="8">
    <location>
        <begin position="372"/>
        <end position="420"/>
    </location>
</feature>
<dbReference type="Gene3D" id="3.30.200.20">
    <property type="entry name" value="Phosphorylase Kinase, domain 1"/>
    <property type="match status" value="1"/>
</dbReference>
<dbReference type="InterPro" id="IPR011009">
    <property type="entry name" value="Kinase-like_dom_sf"/>
</dbReference>
<evidence type="ECO:0000256" key="9">
    <source>
        <dbReference type="SAM" id="Phobius"/>
    </source>
</evidence>
<dbReference type="PANTHER" id="PTHR43289:SF6">
    <property type="entry name" value="SERINE_THREONINE-PROTEIN KINASE NEKL-3"/>
    <property type="match status" value="1"/>
</dbReference>
<dbReference type="SUPFAM" id="SSF56112">
    <property type="entry name" value="Protein kinase-like (PK-like)"/>
    <property type="match status" value="1"/>
</dbReference>
<dbReference type="CDD" id="cd14014">
    <property type="entry name" value="STKc_PknB_like"/>
    <property type="match status" value="1"/>
</dbReference>
<dbReference type="Proteomes" id="UP001500503">
    <property type="component" value="Unassembled WGS sequence"/>
</dbReference>
<dbReference type="SMART" id="SM00220">
    <property type="entry name" value="S_TKc"/>
    <property type="match status" value="1"/>
</dbReference>
<feature type="binding site" evidence="7">
    <location>
        <position position="42"/>
    </location>
    <ligand>
        <name>ATP</name>
        <dbReference type="ChEBI" id="CHEBI:30616"/>
    </ligand>
</feature>
<evidence type="ECO:0000256" key="5">
    <source>
        <dbReference type="ARBA" id="ARBA00022777"/>
    </source>
</evidence>
<feature type="transmembrane region" description="Helical" evidence="9">
    <location>
        <begin position="347"/>
        <end position="368"/>
    </location>
</feature>
<keyword evidence="9" id="KW-0472">Membrane</keyword>
<evidence type="ECO:0000256" key="4">
    <source>
        <dbReference type="ARBA" id="ARBA00022741"/>
    </source>
</evidence>
<dbReference type="PROSITE" id="PS50011">
    <property type="entry name" value="PROTEIN_KINASE_DOM"/>
    <property type="match status" value="1"/>
</dbReference>
<proteinExistence type="predicted"/>
<comment type="caution">
    <text evidence="11">The sequence shown here is derived from an EMBL/GenBank/DDBJ whole genome shotgun (WGS) entry which is preliminary data.</text>
</comment>
<keyword evidence="2" id="KW-0723">Serine/threonine-protein kinase</keyword>
<evidence type="ECO:0000313" key="12">
    <source>
        <dbReference type="Proteomes" id="UP001500503"/>
    </source>
</evidence>
<dbReference type="InterPro" id="IPR000719">
    <property type="entry name" value="Prot_kinase_dom"/>
</dbReference>
<accession>A0ABP8PLS7</accession>
<dbReference type="EMBL" id="BAABHF010000012">
    <property type="protein sequence ID" value="GAA4487963.1"/>
    <property type="molecule type" value="Genomic_DNA"/>
</dbReference>
<dbReference type="PROSITE" id="PS00107">
    <property type="entry name" value="PROTEIN_KINASE_ATP"/>
    <property type="match status" value="1"/>
</dbReference>
<feature type="compositionally biased region" description="Low complexity" evidence="8">
    <location>
        <begin position="384"/>
        <end position="394"/>
    </location>
</feature>
<evidence type="ECO:0000256" key="2">
    <source>
        <dbReference type="ARBA" id="ARBA00022527"/>
    </source>
</evidence>
<feature type="compositionally biased region" description="Pro residues" evidence="8">
    <location>
        <begin position="321"/>
        <end position="335"/>
    </location>
</feature>
<dbReference type="PROSITE" id="PS00108">
    <property type="entry name" value="PROTEIN_KINASE_ST"/>
    <property type="match status" value="1"/>
</dbReference>
<evidence type="ECO:0000256" key="8">
    <source>
        <dbReference type="SAM" id="MobiDB-lite"/>
    </source>
</evidence>
<keyword evidence="6 7" id="KW-0067">ATP-binding</keyword>
<keyword evidence="4 7" id="KW-0547">Nucleotide-binding</keyword>
<keyword evidence="12" id="KW-1185">Reference proteome</keyword>
<dbReference type="Pfam" id="PF00069">
    <property type="entry name" value="Pkinase"/>
    <property type="match status" value="1"/>
</dbReference>
<keyword evidence="5 11" id="KW-0418">Kinase</keyword>
<keyword evidence="9" id="KW-1133">Transmembrane helix</keyword>
<keyword evidence="3" id="KW-0808">Transferase</keyword>
<evidence type="ECO:0000256" key="7">
    <source>
        <dbReference type="PROSITE-ProRule" id="PRU10141"/>
    </source>
</evidence>
<dbReference type="RefSeq" id="WP_345459540.1">
    <property type="nucleotide sequence ID" value="NZ_BAABHF010000012.1"/>
</dbReference>
<evidence type="ECO:0000256" key="3">
    <source>
        <dbReference type="ARBA" id="ARBA00022679"/>
    </source>
</evidence>
<dbReference type="InterPro" id="IPR017441">
    <property type="entry name" value="Protein_kinase_ATP_BS"/>
</dbReference>
<dbReference type="InterPro" id="IPR008271">
    <property type="entry name" value="Ser/Thr_kinase_AS"/>
</dbReference>
<evidence type="ECO:0000256" key="6">
    <source>
        <dbReference type="ARBA" id="ARBA00022840"/>
    </source>
</evidence>